<dbReference type="InterPro" id="IPR013824">
    <property type="entry name" value="Topo_IA_cen_sub1"/>
</dbReference>
<evidence type="ECO:0000313" key="18">
    <source>
        <dbReference type="Proteomes" id="UP000255168"/>
    </source>
</evidence>
<dbReference type="InterPro" id="IPR013825">
    <property type="entry name" value="Topo_IA_cen_sub2"/>
</dbReference>
<dbReference type="GO" id="GO:0006265">
    <property type="term" value="P:DNA topological change"/>
    <property type="evidence" value="ECO:0007669"/>
    <property type="project" value="InterPro"/>
</dbReference>
<dbReference type="Gene3D" id="1.10.460.10">
    <property type="entry name" value="Topoisomerase I, domain 2"/>
    <property type="match status" value="1"/>
</dbReference>
<dbReference type="SUPFAM" id="SSF56712">
    <property type="entry name" value="Prokaryotic type I DNA topoisomerase"/>
    <property type="match status" value="1"/>
</dbReference>
<evidence type="ECO:0000256" key="1">
    <source>
        <dbReference type="ARBA" id="ARBA00000213"/>
    </source>
</evidence>
<evidence type="ECO:0000256" key="5">
    <source>
        <dbReference type="ARBA" id="ARBA00022842"/>
    </source>
</evidence>
<organism evidence="17 18">
    <name type="scientific">Cupriavidus neocaledonicus</name>
    <dbReference type="NCBI Taxonomy" id="1040979"/>
    <lineage>
        <taxon>Bacteria</taxon>
        <taxon>Pseudomonadati</taxon>
        <taxon>Pseudomonadota</taxon>
        <taxon>Betaproteobacteria</taxon>
        <taxon>Burkholderiales</taxon>
        <taxon>Burkholderiaceae</taxon>
        <taxon>Cupriavidus</taxon>
    </lineage>
</organism>
<dbReference type="Proteomes" id="UP000256710">
    <property type="component" value="Unassembled WGS sequence"/>
</dbReference>
<feature type="region of interest" description="Disordered" evidence="13">
    <location>
        <begin position="822"/>
        <end position="888"/>
    </location>
</feature>
<dbReference type="NCBIfam" id="NF011313">
    <property type="entry name" value="PRK14724.1"/>
    <property type="match status" value="1"/>
</dbReference>
<dbReference type="GO" id="GO:0006310">
    <property type="term" value="P:DNA recombination"/>
    <property type="evidence" value="ECO:0007669"/>
    <property type="project" value="TreeGrafter"/>
</dbReference>
<dbReference type="PROSITE" id="PS50880">
    <property type="entry name" value="TOPRIM"/>
    <property type="match status" value="1"/>
</dbReference>
<dbReference type="InterPro" id="IPR006171">
    <property type="entry name" value="TOPRIM_dom"/>
</dbReference>
<dbReference type="PROSITE" id="PS52039">
    <property type="entry name" value="TOPO_IA_2"/>
    <property type="match status" value="1"/>
</dbReference>
<evidence type="ECO:0000256" key="4">
    <source>
        <dbReference type="ARBA" id="ARBA00022723"/>
    </source>
</evidence>
<dbReference type="Gene3D" id="2.70.20.10">
    <property type="entry name" value="Topoisomerase I, domain 3"/>
    <property type="match status" value="1"/>
</dbReference>
<dbReference type="EMBL" id="OFTC01000025">
    <property type="protein sequence ID" value="SOZ36695.1"/>
    <property type="molecule type" value="Genomic_DNA"/>
</dbReference>
<dbReference type="RefSeq" id="WP_018005000.1">
    <property type="nucleotide sequence ID" value="NZ_AQUR01000084.1"/>
</dbReference>
<evidence type="ECO:0000259" key="14">
    <source>
        <dbReference type="PROSITE" id="PS50880"/>
    </source>
</evidence>
<feature type="compositionally biased region" description="Basic residues" evidence="13">
    <location>
        <begin position="862"/>
        <end position="882"/>
    </location>
</feature>
<dbReference type="PROSITE" id="PS00396">
    <property type="entry name" value="TOPO_IA_1"/>
    <property type="match status" value="1"/>
</dbReference>
<dbReference type="GO" id="GO:0003917">
    <property type="term" value="F:DNA topoisomerase type I (single strand cut, ATP-independent) activity"/>
    <property type="evidence" value="ECO:0007669"/>
    <property type="project" value="UniProtKB-EC"/>
</dbReference>
<dbReference type="Proteomes" id="UP000255168">
    <property type="component" value="Chromosome I"/>
</dbReference>
<evidence type="ECO:0000256" key="8">
    <source>
        <dbReference type="ARBA" id="ARBA00023235"/>
    </source>
</evidence>
<evidence type="ECO:0000256" key="6">
    <source>
        <dbReference type="ARBA" id="ARBA00023029"/>
    </source>
</evidence>
<dbReference type="Gene3D" id="1.10.290.10">
    <property type="entry name" value="Topoisomerase I, domain 4"/>
    <property type="match status" value="1"/>
</dbReference>
<evidence type="ECO:0000256" key="13">
    <source>
        <dbReference type="SAM" id="MobiDB-lite"/>
    </source>
</evidence>
<dbReference type="CDD" id="cd00186">
    <property type="entry name" value="TOP1Ac"/>
    <property type="match status" value="1"/>
</dbReference>
<dbReference type="InterPro" id="IPR003601">
    <property type="entry name" value="Topo_IA_2"/>
</dbReference>
<evidence type="ECO:0000256" key="7">
    <source>
        <dbReference type="ARBA" id="ARBA00023125"/>
    </source>
</evidence>
<dbReference type="InterPro" id="IPR013826">
    <property type="entry name" value="Topo_IA_cen_sub3"/>
</dbReference>
<keyword evidence="6" id="KW-0799">Topoisomerase</keyword>
<comment type="similarity">
    <text evidence="2">Belongs to the type IA topoisomerase family.</text>
</comment>
<dbReference type="EC" id="5.6.2.1" evidence="3"/>
<evidence type="ECO:0000256" key="3">
    <source>
        <dbReference type="ARBA" id="ARBA00012891"/>
    </source>
</evidence>
<evidence type="ECO:0000313" key="16">
    <source>
        <dbReference type="EMBL" id="SOZ36695.1"/>
    </source>
</evidence>
<protein>
    <recommendedName>
        <fullName evidence="3">DNA topoisomerase</fullName>
        <ecNumber evidence="3">5.6.2.1</ecNumber>
    </recommendedName>
    <alternativeName>
        <fullName evidence="12">Omega-protein</fullName>
    </alternativeName>
    <alternativeName>
        <fullName evidence="11">Relaxing enzyme</fullName>
    </alternativeName>
    <alternativeName>
        <fullName evidence="9">Swivelase</fullName>
    </alternativeName>
    <alternativeName>
        <fullName evidence="10">Untwisting enzyme</fullName>
    </alternativeName>
</protein>
<keyword evidence="5" id="KW-0460">Magnesium</keyword>
<evidence type="ECO:0000256" key="9">
    <source>
        <dbReference type="ARBA" id="ARBA00030003"/>
    </source>
</evidence>
<dbReference type="CDD" id="cd03362">
    <property type="entry name" value="TOPRIM_TopoIA_TopoIII"/>
    <property type="match status" value="1"/>
</dbReference>
<dbReference type="GO" id="GO:0043597">
    <property type="term" value="C:cytoplasmic replication fork"/>
    <property type="evidence" value="ECO:0007669"/>
    <property type="project" value="TreeGrafter"/>
</dbReference>
<dbReference type="NCBIfam" id="NF006032">
    <property type="entry name" value="PRK08173.1"/>
    <property type="match status" value="1"/>
</dbReference>
<comment type="catalytic activity">
    <reaction evidence="1">
        <text>ATP-independent breakage of single-stranded DNA, followed by passage and rejoining.</text>
        <dbReference type="EC" id="5.6.2.1"/>
    </reaction>
</comment>
<feature type="domain" description="Topo IA-type catalytic" evidence="15">
    <location>
        <begin position="153"/>
        <end position="608"/>
    </location>
</feature>
<accession>A0A375H926</accession>
<dbReference type="SMART" id="SM00437">
    <property type="entry name" value="TOP1Ac"/>
    <property type="match status" value="1"/>
</dbReference>
<gene>
    <name evidence="17" type="primary">topB</name>
    <name evidence="16" type="ORF">CBM2605_A310040</name>
    <name evidence="17" type="ORF">CBM2607_20588</name>
</gene>
<sequence>MSKALIIAEKPSVAADIARALGGFTKHDEYFESDDYVLSSAVGHLVEIAAPDEYEVKRGKWSFANLPVIPPHFDLRPIAKTESRLKVLNRLIKRKDVTALINACDAGREGELIFRLIAQQAKARQPVRRLWLQSMTPQAIRDGFAALREDEDMLPLADAARCRSEADWLVGINGTRAMTAFNSKGGGFFLTTVGRVQTPTLSIVVEREEKIKHFVPRDYWEVRAEFIAAAGLYEGRWFDPKFKKNEFDPEARDSRLWSEAEAKSIVAACRDKPGTVTEESKPSTQQSPALFDLTTLQREANSRFGFSAKNTLGLAQALYEKHKVLTYPRTDARALPEDYMDTVRQTMDMLADSSPNYLPHAKKILAQGWVKPNKRIFDNSKISDHFAIIPTLQAPKNLSEPEQKLYDLVVRRFLAVFFPAAEFQVTTRITEVAGHHFKTEGKVLVNPGWLVIYGREAQGDKDAANLVPVAKDEKVKTDKVEGVGLTTKPPARYNEATLLSAMEGAGKLVDDDALREAMAGKGLGTPATRAAIIEGLLTEKYLVREGRELIPTAKAFQLMTLLRGLGVQELTQAELTGEWEHKLSQIERGRLKRDEFMREIAQMTQQIVKRAKEYDSDTIPGDYATLDTPCPQCGGQVKENYRRFACTACEFSISKIPGGRQFEIEEVEELLQKKEIGPLQGFRSKMGRPFAAILKLGKDDEGHYKMEFDFGQNDDDNDGEPVDFSGQEPVGTCPKCGGSVFEHGMKYVCENSTTSPKSCDFTTGKIILQQEISREQIGKLLNEGKTDLLTGFKSSRTGRNFKAFLVKQPDGKIGFEFEAREPKAGAKTAAKAPAKAASRGTAEAEAAPATKAATKTAAAKAPAKKAAAKKAPAKTAAAKKTRAAAAGE</sequence>
<dbReference type="InterPro" id="IPR023406">
    <property type="entry name" value="Topo_IA_AS"/>
</dbReference>
<dbReference type="InterPro" id="IPR023405">
    <property type="entry name" value="Topo_IA_core_domain"/>
</dbReference>
<evidence type="ECO:0000256" key="10">
    <source>
        <dbReference type="ARBA" id="ARBA00031985"/>
    </source>
</evidence>
<dbReference type="SMART" id="SM00436">
    <property type="entry name" value="TOP1Bc"/>
    <property type="match status" value="1"/>
</dbReference>
<dbReference type="Pfam" id="PF01131">
    <property type="entry name" value="Topoisom_bac"/>
    <property type="match status" value="1"/>
</dbReference>
<dbReference type="InterPro" id="IPR034144">
    <property type="entry name" value="TOPRIM_TopoIII"/>
</dbReference>
<name>A0A375H926_9BURK</name>
<dbReference type="AlphaFoldDB" id="A0A375H926"/>
<dbReference type="PRINTS" id="PR00417">
    <property type="entry name" value="PRTPISMRASEI"/>
</dbReference>
<proteinExistence type="inferred from homology"/>
<evidence type="ECO:0000256" key="2">
    <source>
        <dbReference type="ARBA" id="ARBA00009446"/>
    </source>
</evidence>
<dbReference type="InterPro" id="IPR013497">
    <property type="entry name" value="Topo_IA_cen"/>
</dbReference>
<dbReference type="PANTHER" id="PTHR11390:SF21">
    <property type="entry name" value="DNA TOPOISOMERASE 3-ALPHA"/>
    <property type="match status" value="1"/>
</dbReference>
<dbReference type="InterPro" id="IPR000380">
    <property type="entry name" value="Topo_IA"/>
</dbReference>
<feature type="domain" description="Toprim" evidence="14">
    <location>
        <begin position="3"/>
        <end position="136"/>
    </location>
</feature>
<dbReference type="PANTHER" id="PTHR11390">
    <property type="entry name" value="PROKARYOTIC DNA TOPOISOMERASE"/>
    <property type="match status" value="1"/>
</dbReference>
<dbReference type="InterPro" id="IPR025589">
    <property type="entry name" value="Toprim_C_rpt"/>
</dbReference>
<dbReference type="Pfam" id="PF01751">
    <property type="entry name" value="Toprim"/>
    <property type="match status" value="1"/>
</dbReference>
<dbReference type="GO" id="GO:0006281">
    <property type="term" value="P:DNA repair"/>
    <property type="evidence" value="ECO:0007669"/>
    <property type="project" value="TreeGrafter"/>
</dbReference>
<dbReference type="Pfam" id="PF13342">
    <property type="entry name" value="Toprim_Crpt"/>
    <property type="match status" value="2"/>
</dbReference>
<evidence type="ECO:0000256" key="11">
    <source>
        <dbReference type="ARBA" id="ARBA00032235"/>
    </source>
</evidence>
<dbReference type="SMART" id="SM00493">
    <property type="entry name" value="TOPRIM"/>
    <property type="match status" value="1"/>
</dbReference>
<keyword evidence="19" id="KW-1185">Reference proteome</keyword>
<evidence type="ECO:0000259" key="15">
    <source>
        <dbReference type="PROSITE" id="PS52039"/>
    </source>
</evidence>
<keyword evidence="8 17" id="KW-0413">Isomerase</keyword>
<dbReference type="GO" id="GO:0046872">
    <property type="term" value="F:metal ion binding"/>
    <property type="evidence" value="ECO:0007669"/>
    <property type="project" value="UniProtKB-KW"/>
</dbReference>
<reference evidence="18 19" key="1">
    <citation type="submission" date="2018-01" db="EMBL/GenBank/DDBJ databases">
        <authorList>
            <person name="Clerissi C."/>
        </authorList>
    </citation>
    <scope>NUCLEOTIDE SEQUENCE [LARGE SCALE GENOMIC DNA]</scope>
    <source>
        <strain evidence="16">Cupriavidus taiwanensis STM 6082</strain>
        <strain evidence="17">Cupriavidus taiwanensis STM 6160</strain>
    </source>
</reference>
<dbReference type="NCBIfam" id="NF005829">
    <property type="entry name" value="PRK07726.1"/>
    <property type="match status" value="1"/>
</dbReference>
<dbReference type="EMBL" id="LT984806">
    <property type="protein sequence ID" value="SPD48594.1"/>
    <property type="molecule type" value="Genomic_DNA"/>
</dbReference>
<evidence type="ECO:0000256" key="12">
    <source>
        <dbReference type="ARBA" id="ARBA00032877"/>
    </source>
</evidence>
<dbReference type="InterPro" id="IPR003602">
    <property type="entry name" value="Topo_IA_DNA-bd_dom"/>
</dbReference>
<dbReference type="InterPro" id="IPR005738">
    <property type="entry name" value="TopoIII"/>
</dbReference>
<feature type="compositionally biased region" description="Low complexity" evidence="13">
    <location>
        <begin position="825"/>
        <end position="861"/>
    </location>
</feature>
<evidence type="ECO:0000313" key="17">
    <source>
        <dbReference type="EMBL" id="SPD48594.1"/>
    </source>
</evidence>
<keyword evidence="7" id="KW-0238">DNA-binding</keyword>
<dbReference type="NCBIfam" id="TIGR01056">
    <property type="entry name" value="topB"/>
    <property type="match status" value="1"/>
</dbReference>
<keyword evidence="4" id="KW-0479">Metal-binding</keyword>
<dbReference type="Gene3D" id="3.40.50.140">
    <property type="match status" value="1"/>
</dbReference>
<evidence type="ECO:0000313" key="19">
    <source>
        <dbReference type="Proteomes" id="UP000256710"/>
    </source>
</evidence>
<dbReference type="GO" id="GO:0003677">
    <property type="term" value="F:DNA binding"/>
    <property type="evidence" value="ECO:0007669"/>
    <property type="project" value="UniProtKB-KW"/>
</dbReference>